<evidence type="ECO:0000256" key="2">
    <source>
        <dbReference type="ARBA" id="ARBA00022964"/>
    </source>
</evidence>
<accession>A0A813ESQ7</accession>
<dbReference type="PANTHER" id="PTHR16557:SF2">
    <property type="entry name" value="NUCLEIC ACID DIOXYGENASE ALKBH1"/>
    <property type="match status" value="1"/>
</dbReference>
<dbReference type="InterPro" id="IPR027450">
    <property type="entry name" value="AlkB-like"/>
</dbReference>
<gene>
    <name evidence="7" type="ORF">PGLA1383_LOCUS22352</name>
</gene>
<organism evidence="7 8">
    <name type="scientific">Polarella glacialis</name>
    <name type="common">Dinoflagellate</name>
    <dbReference type="NCBI Taxonomy" id="89957"/>
    <lineage>
        <taxon>Eukaryota</taxon>
        <taxon>Sar</taxon>
        <taxon>Alveolata</taxon>
        <taxon>Dinophyceae</taxon>
        <taxon>Suessiales</taxon>
        <taxon>Suessiaceae</taxon>
        <taxon>Polarella</taxon>
    </lineage>
</organism>
<dbReference type="Proteomes" id="UP000654075">
    <property type="component" value="Unassembled WGS sequence"/>
</dbReference>
<name>A0A813ESQ7_POLGL</name>
<dbReference type="PANTHER" id="PTHR16557">
    <property type="entry name" value="ALKYLATED DNA REPAIR PROTEIN ALKB-RELATED"/>
    <property type="match status" value="1"/>
</dbReference>
<feature type="binding site" evidence="5">
    <location>
        <position position="169"/>
    </location>
    <ligand>
        <name>Fe cation</name>
        <dbReference type="ChEBI" id="CHEBI:24875"/>
        <note>catalytic</note>
    </ligand>
</feature>
<evidence type="ECO:0000313" key="8">
    <source>
        <dbReference type="Proteomes" id="UP000654075"/>
    </source>
</evidence>
<feature type="domain" description="Fe2OG dioxygenase" evidence="6">
    <location>
        <begin position="85"/>
        <end position="197"/>
    </location>
</feature>
<keyword evidence="3" id="KW-0560">Oxidoreductase</keyword>
<comment type="caution">
    <text evidence="7">The sequence shown here is derived from an EMBL/GenBank/DDBJ whole genome shotgun (WGS) entry which is preliminary data.</text>
</comment>
<dbReference type="InterPro" id="IPR037151">
    <property type="entry name" value="AlkB-like_sf"/>
</dbReference>
<sequence>MVIFRELLSPVAQQWLVDLFFRLGDSSLRGGFGCFEQGPHGRRLLNYGHRAQYVDELAEFPAAFRQLHESIQARVRDCKHCGDAPASVAILNYYCGRSSGMGWHVDADTEPPHATPEEAHGSAVVSLSIGDSCHFRYRDSGARSATERSVRLNSGDVLVFGGPSRKVEHCVSDLDVSGRPQWLSMPSGRINVTFRMW</sequence>
<evidence type="ECO:0000256" key="5">
    <source>
        <dbReference type="PIRSR" id="PIRSR604574-2"/>
    </source>
</evidence>
<keyword evidence="1 5" id="KW-0479">Metal-binding</keyword>
<dbReference type="GO" id="GO:0035515">
    <property type="term" value="F:oxidative RNA demethylase activity"/>
    <property type="evidence" value="ECO:0007669"/>
    <property type="project" value="TreeGrafter"/>
</dbReference>
<dbReference type="Gene3D" id="2.60.120.590">
    <property type="entry name" value="Alpha-ketoglutarate-dependent dioxygenase AlkB-like"/>
    <property type="match status" value="1"/>
</dbReference>
<dbReference type="OrthoDB" id="6614653at2759"/>
<dbReference type="InterPro" id="IPR005123">
    <property type="entry name" value="Oxoglu/Fe-dep_dioxygenase_dom"/>
</dbReference>
<dbReference type="Pfam" id="PF13532">
    <property type="entry name" value="2OG-FeII_Oxy_2"/>
    <property type="match status" value="1"/>
</dbReference>
<dbReference type="GO" id="GO:0008198">
    <property type="term" value="F:ferrous iron binding"/>
    <property type="evidence" value="ECO:0007669"/>
    <property type="project" value="TreeGrafter"/>
</dbReference>
<dbReference type="EMBL" id="CAJNNV010016106">
    <property type="protein sequence ID" value="CAE8604170.1"/>
    <property type="molecule type" value="Genomic_DNA"/>
</dbReference>
<keyword evidence="2" id="KW-0223">Dioxygenase</keyword>
<reference evidence="7" key="1">
    <citation type="submission" date="2021-02" db="EMBL/GenBank/DDBJ databases">
        <authorList>
            <person name="Dougan E. K."/>
            <person name="Rhodes N."/>
            <person name="Thang M."/>
            <person name="Chan C."/>
        </authorList>
    </citation>
    <scope>NUCLEOTIDE SEQUENCE</scope>
</reference>
<dbReference type="PROSITE" id="PS51471">
    <property type="entry name" value="FE2OG_OXY"/>
    <property type="match status" value="1"/>
</dbReference>
<dbReference type="GO" id="GO:0035513">
    <property type="term" value="P:oxidative RNA demethylation"/>
    <property type="evidence" value="ECO:0007669"/>
    <property type="project" value="TreeGrafter"/>
</dbReference>
<feature type="binding site" evidence="5">
    <location>
        <position position="104"/>
    </location>
    <ligand>
        <name>Fe cation</name>
        <dbReference type="ChEBI" id="CHEBI:24875"/>
        <note>catalytic</note>
    </ligand>
</feature>
<dbReference type="InterPro" id="IPR004574">
    <property type="entry name" value="Alkb"/>
</dbReference>
<evidence type="ECO:0000256" key="4">
    <source>
        <dbReference type="ARBA" id="ARBA00023004"/>
    </source>
</evidence>
<evidence type="ECO:0000259" key="6">
    <source>
        <dbReference type="PROSITE" id="PS51471"/>
    </source>
</evidence>
<evidence type="ECO:0000256" key="1">
    <source>
        <dbReference type="ARBA" id="ARBA00022723"/>
    </source>
</evidence>
<dbReference type="GO" id="GO:0035516">
    <property type="term" value="F:broad specificity oxidative DNA demethylase activity"/>
    <property type="evidence" value="ECO:0007669"/>
    <property type="project" value="TreeGrafter"/>
</dbReference>
<proteinExistence type="predicted"/>
<dbReference type="AlphaFoldDB" id="A0A813ESQ7"/>
<dbReference type="GO" id="GO:0005737">
    <property type="term" value="C:cytoplasm"/>
    <property type="evidence" value="ECO:0007669"/>
    <property type="project" value="TreeGrafter"/>
</dbReference>
<protein>
    <recommendedName>
        <fullName evidence="6">Fe2OG dioxygenase domain-containing protein</fullName>
    </recommendedName>
</protein>
<feature type="binding site" evidence="5">
    <location>
        <position position="106"/>
    </location>
    <ligand>
        <name>Fe cation</name>
        <dbReference type="ChEBI" id="CHEBI:24875"/>
        <note>catalytic</note>
    </ligand>
</feature>
<dbReference type="SUPFAM" id="SSF51197">
    <property type="entry name" value="Clavaminate synthase-like"/>
    <property type="match status" value="1"/>
</dbReference>
<keyword evidence="4 5" id="KW-0408">Iron</keyword>
<comment type="cofactor">
    <cofactor evidence="5">
        <name>Fe(2+)</name>
        <dbReference type="ChEBI" id="CHEBI:29033"/>
    </cofactor>
    <text evidence="5">Binds 1 Fe(2+) ion per subunit.</text>
</comment>
<keyword evidence="8" id="KW-1185">Reference proteome</keyword>
<evidence type="ECO:0000256" key="3">
    <source>
        <dbReference type="ARBA" id="ARBA00023002"/>
    </source>
</evidence>
<evidence type="ECO:0000313" key="7">
    <source>
        <dbReference type="EMBL" id="CAE8604170.1"/>
    </source>
</evidence>